<dbReference type="Proteomes" id="UP000070299">
    <property type="component" value="Unassembled WGS sequence"/>
</dbReference>
<dbReference type="OrthoDB" id="272985at2"/>
<dbReference type="PANTHER" id="PTHR42743:SF11">
    <property type="entry name" value="AMINODEOXYCHORISMATE LYASE"/>
    <property type="match status" value="1"/>
</dbReference>
<accession>A0A148KMU5</accession>
<dbReference type="InterPro" id="IPR050571">
    <property type="entry name" value="Class-IV_PLP-Dep_Aminotrnsfr"/>
</dbReference>
<gene>
    <name evidence="2" type="ORF">AX660_18940</name>
</gene>
<evidence type="ECO:0000313" key="2">
    <source>
        <dbReference type="EMBL" id="KXI27636.1"/>
    </source>
</evidence>
<evidence type="ECO:0008006" key="4">
    <source>
        <dbReference type="Google" id="ProtNLM"/>
    </source>
</evidence>
<reference evidence="3" key="1">
    <citation type="submission" date="2016-02" db="EMBL/GenBank/DDBJ databases">
        <authorList>
            <person name="Schultz-Johansen M."/>
            <person name="Glaring M.A."/>
            <person name="Bech P.K."/>
            <person name="Stougaard P."/>
        </authorList>
    </citation>
    <scope>NUCLEOTIDE SEQUENCE [LARGE SCALE GENOMIC DNA]</scope>
    <source>
        <strain evidence="3">S66</strain>
    </source>
</reference>
<dbReference type="Pfam" id="PF19798">
    <property type="entry name" value="Sulfotransfer_5"/>
    <property type="match status" value="1"/>
</dbReference>
<dbReference type="InterPro" id="IPR027417">
    <property type="entry name" value="P-loop_NTPase"/>
</dbReference>
<sequence length="242" mass="27499">MTIRIAMWSGPRNISTAMMRSFENRADTLVVDEPFYAFYLSQTNSPHPMFDEVIVSQSQDYAEVVSQLTQANQALAIEYQKHMTHHMLQGVDMHWTKQLKNCFLIREPKEVVQSYTQSRGVCSAEDIGIIRQLELYHEISALSEQPVPVIEGKDILAAPQDMLSKLCEALGIPFDSNMLHWPTGLRDSDGVWAPHWYHSVANSRGFAAASSSNIQLSPEQQRVVDEVTPAYEYLRQLKIQAE</sequence>
<comment type="similarity">
    <text evidence="1">Belongs to the class-IV pyridoxal-phosphate-dependent aminotransferase family.</text>
</comment>
<name>A0A148KMU5_9ALTE</name>
<protein>
    <recommendedName>
        <fullName evidence="4">Branched-chain amino acid aminotransferase</fullName>
    </recommendedName>
</protein>
<dbReference type="SUPFAM" id="SSF52540">
    <property type="entry name" value="P-loop containing nucleoside triphosphate hydrolases"/>
    <property type="match status" value="1"/>
</dbReference>
<proteinExistence type="inferred from homology"/>
<dbReference type="PANTHER" id="PTHR42743">
    <property type="entry name" value="AMINO-ACID AMINOTRANSFERASE"/>
    <property type="match status" value="1"/>
</dbReference>
<comment type="caution">
    <text evidence="2">The sequence shown here is derived from an EMBL/GenBank/DDBJ whole genome shotgun (WGS) entry which is preliminary data.</text>
</comment>
<dbReference type="STRING" id="1799789.AX660_18940"/>
<dbReference type="EMBL" id="LSNE01000009">
    <property type="protein sequence ID" value="KXI27636.1"/>
    <property type="molecule type" value="Genomic_DNA"/>
</dbReference>
<keyword evidence="3" id="KW-1185">Reference proteome</keyword>
<dbReference type="GO" id="GO:0019752">
    <property type="term" value="P:carboxylic acid metabolic process"/>
    <property type="evidence" value="ECO:0007669"/>
    <property type="project" value="TreeGrafter"/>
</dbReference>
<evidence type="ECO:0000313" key="3">
    <source>
        <dbReference type="Proteomes" id="UP000070299"/>
    </source>
</evidence>
<dbReference type="Gene3D" id="3.40.50.300">
    <property type="entry name" value="P-loop containing nucleotide triphosphate hydrolases"/>
    <property type="match status" value="1"/>
</dbReference>
<organism evidence="2 3">
    <name type="scientific">Paraglaciecola hydrolytica</name>
    <dbReference type="NCBI Taxonomy" id="1799789"/>
    <lineage>
        <taxon>Bacteria</taxon>
        <taxon>Pseudomonadati</taxon>
        <taxon>Pseudomonadota</taxon>
        <taxon>Gammaproteobacteria</taxon>
        <taxon>Alteromonadales</taxon>
        <taxon>Alteromonadaceae</taxon>
        <taxon>Paraglaciecola</taxon>
    </lineage>
</organism>
<evidence type="ECO:0000256" key="1">
    <source>
        <dbReference type="ARBA" id="ARBA00009320"/>
    </source>
</evidence>
<dbReference type="AlphaFoldDB" id="A0A148KMU5"/>
<dbReference type="RefSeq" id="WP_068378838.1">
    <property type="nucleotide sequence ID" value="NZ_LSNE01000009.1"/>
</dbReference>